<keyword evidence="2" id="KW-0902">Two-component regulatory system</keyword>
<comment type="caution">
    <text evidence="10">The sequence shown here is derived from an EMBL/GenBank/DDBJ whole genome shotgun (WGS) entry which is preliminary data.</text>
</comment>
<dbReference type="Pfam" id="PF00072">
    <property type="entry name" value="Response_reg"/>
    <property type="match status" value="1"/>
</dbReference>
<dbReference type="OrthoDB" id="9793321at2"/>
<evidence type="ECO:0000256" key="4">
    <source>
        <dbReference type="ARBA" id="ARBA00023125"/>
    </source>
</evidence>
<dbReference type="SMART" id="SM00862">
    <property type="entry name" value="Trans_reg_C"/>
    <property type="match status" value="1"/>
</dbReference>
<keyword evidence="1 6" id="KW-0597">Phosphoprotein</keyword>
<evidence type="ECO:0000259" key="8">
    <source>
        <dbReference type="PROSITE" id="PS50110"/>
    </source>
</evidence>
<dbReference type="SMART" id="SM00448">
    <property type="entry name" value="REC"/>
    <property type="match status" value="1"/>
</dbReference>
<dbReference type="InterPro" id="IPR039420">
    <property type="entry name" value="WalR-like"/>
</dbReference>
<feature type="domain" description="OmpR/PhoB-type" evidence="9">
    <location>
        <begin position="136"/>
        <end position="236"/>
    </location>
</feature>
<evidence type="ECO:0000259" key="9">
    <source>
        <dbReference type="PROSITE" id="PS51755"/>
    </source>
</evidence>
<dbReference type="InterPro" id="IPR036388">
    <property type="entry name" value="WH-like_DNA-bd_sf"/>
</dbReference>
<dbReference type="SUPFAM" id="SSF46894">
    <property type="entry name" value="C-terminal effector domain of the bipartite response regulators"/>
    <property type="match status" value="1"/>
</dbReference>
<evidence type="ECO:0000313" key="10">
    <source>
        <dbReference type="EMBL" id="RKH71313.1"/>
    </source>
</evidence>
<dbReference type="PANTHER" id="PTHR48111:SF1">
    <property type="entry name" value="TWO-COMPONENT RESPONSE REGULATOR ORR33"/>
    <property type="match status" value="1"/>
</dbReference>
<dbReference type="GO" id="GO:0005829">
    <property type="term" value="C:cytosol"/>
    <property type="evidence" value="ECO:0007669"/>
    <property type="project" value="TreeGrafter"/>
</dbReference>
<feature type="modified residue" description="4-aspartylphosphate" evidence="6">
    <location>
        <position position="63"/>
    </location>
</feature>
<dbReference type="Pfam" id="PF00486">
    <property type="entry name" value="Trans_reg_C"/>
    <property type="match status" value="1"/>
</dbReference>
<feature type="DNA-binding region" description="OmpR/PhoB-type" evidence="7">
    <location>
        <begin position="136"/>
        <end position="236"/>
    </location>
</feature>
<evidence type="ECO:0000256" key="7">
    <source>
        <dbReference type="PROSITE-ProRule" id="PRU01091"/>
    </source>
</evidence>
<accession>A0A3A8QRH1</accession>
<name>A0A3A8QRH1_9BACT</name>
<keyword evidence="4 7" id="KW-0238">DNA-binding</keyword>
<dbReference type="InterPro" id="IPR011006">
    <property type="entry name" value="CheY-like_superfamily"/>
</dbReference>
<dbReference type="PROSITE" id="PS51755">
    <property type="entry name" value="OMPR_PHOB"/>
    <property type="match status" value="1"/>
</dbReference>
<dbReference type="SUPFAM" id="SSF52172">
    <property type="entry name" value="CheY-like"/>
    <property type="match status" value="1"/>
</dbReference>
<feature type="domain" description="Response regulatory" evidence="8">
    <location>
        <begin position="14"/>
        <end position="128"/>
    </location>
</feature>
<dbReference type="GO" id="GO:0006355">
    <property type="term" value="P:regulation of DNA-templated transcription"/>
    <property type="evidence" value="ECO:0007669"/>
    <property type="project" value="InterPro"/>
</dbReference>
<dbReference type="CDD" id="cd00383">
    <property type="entry name" value="trans_reg_C"/>
    <property type="match status" value="1"/>
</dbReference>
<dbReference type="InterPro" id="IPR016032">
    <property type="entry name" value="Sig_transdc_resp-reg_C-effctor"/>
</dbReference>
<dbReference type="CDD" id="cd17574">
    <property type="entry name" value="REC_OmpR"/>
    <property type="match status" value="1"/>
</dbReference>
<evidence type="ECO:0000313" key="11">
    <source>
        <dbReference type="Proteomes" id="UP000282656"/>
    </source>
</evidence>
<dbReference type="Gene3D" id="1.10.10.10">
    <property type="entry name" value="Winged helix-like DNA-binding domain superfamily/Winged helix DNA-binding domain"/>
    <property type="match status" value="1"/>
</dbReference>
<keyword evidence="3" id="KW-0805">Transcription regulation</keyword>
<dbReference type="PANTHER" id="PTHR48111">
    <property type="entry name" value="REGULATOR OF RPOS"/>
    <property type="match status" value="1"/>
</dbReference>
<dbReference type="EMBL" id="RAWM01000016">
    <property type="protein sequence ID" value="RKH71313.1"/>
    <property type="molecule type" value="Genomic_DNA"/>
</dbReference>
<dbReference type="Gene3D" id="6.10.250.690">
    <property type="match status" value="1"/>
</dbReference>
<evidence type="ECO:0000256" key="6">
    <source>
        <dbReference type="PROSITE-ProRule" id="PRU00169"/>
    </source>
</evidence>
<evidence type="ECO:0000256" key="3">
    <source>
        <dbReference type="ARBA" id="ARBA00023015"/>
    </source>
</evidence>
<dbReference type="RefSeq" id="WP_120547826.1">
    <property type="nucleotide sequence ID" value="NZ_RAWM01000016.1"/>
</dbReference>
<evidence type="ECO:0000256" key="1">
    <source>
        <dbReference type="ARBA" id="ARBA00022553"/>
    </source>
</evidence>
<keyword evidence="11" id="KW-1185">Reference proteome</keyword>
<dbReference type="PROSITE" id="PS50110">
    <property type="entry name" value="RESPONSE_REGULATORY"/>
    <property type="match status" value="1"/>
</dbReference>
<sequence length="242" mass="26902">MTTQTPPPSSTRPSILIVEDDANLRLGLRDNLRDEGYDVTDAPSAKDAAPHLESREFDLLILDVMLPGEDGYSFCRRLRAEGVKSMVLMLTARSLEDDLVRGFEAGAQDYLTKPYRLRELLARVQALVRRAGTAPPQVVTFGTFTLDLGRRAVLRSDGGEVDLTRTEFDLLAFLLRHRDRALPRGEILDAVWGRDVVVDPRTVDNFVSNLKKKLGWTSTSGFTIHTLRGVGYRMEVTSGGPS</sequence>
<dbReference type="GO" id="GO:0000976">
    <property type="term" value="F:transcription cis-regulatory region binding"/>
    <property type="evidence" value="ECO:0007669"/>
    <property type="project" value="TreeGrafter"/>
</dbReference>
<evidence type="ECO:0000256" key="5">
    <source>
        <dbReference type="ARBA" id="ARBA00023163"/>
    </source>
</evidence>
<dbReference type="GO" id="GO:0032993">
    <property type="term" value="C:protein-DNA complex"/>
    <property type="evidence" value="ECO:0007669"/>
    <property type="project" value="TreeGrafter"/>
</dbReference>
<organism evidence="10 11">
    <name type="scientific">Corallococcus interemptor</name>
    <dbReference type="NCBI Taxonomy" id="2316720"/>
    <lineage>
        <taxon>Bacteria</taxon>
        <taxon>Pseudomonadati</taxon>
        <taxon>Myxococcota</taxon>
        <taxon>Myxococcia</taxon>
        <taxon>Myxococcales</taxon>
        <taxon>Cystobacterineae</taxon>
        <taxon>Myxococcaceae</taxon>
        <taxon>Corallococcus</taxon>
    </lineage>
</organism>
<proteinExistence type="predicted"/>
<keyword evidence="5" id="KW-0804">Transcription</keyword>
<dbReference type="InterPro" id="IPR001789">
    <property type="entry name" value="Sig_transdc_resp-reg_receiver"/>
</dbReference>
<protein>
    <submittedName>
        <fullName evidence="10">DNA-binding response regulator</fullName>
    </submittedName>
</protein>
<dbReference type="AlphaFoldDB" id="A0A3A8QRH1"/>
<reference evidence="11" key="1">
    <citation type="submission" date="2018-09" db="EMBL/GenBank/DDBJ databases">
        <authorList>
            <person name="Livingstone P.G."/>
            <person name="Whitworth D.E."/>
        </authorList>
    </citation>
    <scope>NUCLEOTIDE SEQUENCE [LARGE SCALE GENOMIC DNA]</scope>
    <source>
        <strain evidence="11">AB047A</strain>
    </source>
</reference>
<dbReference type="InterPro" id="IPR001867">
    <property type="entry name" value="OmpR/PhoB-type_DNA-bd"/>
</dbReference>
<evidence type="ECO:0000256" key="2">
    <source>
        <dbReference type="ARBA" id="ARBA00023012"/>
    </source>
</evidence>
<gene>
    <name evidence="10" type="ORF">D7X96_08560</name>
</gene>
<dbReference type="Proteomes" id="UP000282656">
    <property type="component" value="Unassembled WGS sequence"/>
</dbReference>
<dbReference type="GO" id="GO:0000156">
    <property type="term" value="F:phosphorelay response regulator activity"/>
    <property type="evidence" value="ECO:0007669"/>
    <property type="project" value="TreeGrafter"/>
</dbReference>
<dbReference type="Gene3D" id="3.40.50.2300">
    <property type="match status" value="1"/>
</dbReference>